<evidence type="ECO:0000256" key="1">
    <source>
        <dbReference type="SAM" id="MobiDB-lite"/>
    </source>
</evidence>
<accession>A0A4Y2T8V2</accession>
<organism evidence="3 4">
    <name type="scientific">Araneus ventricosus</name>
    <name type="common">Orbweaver spider</name>
    <name type="synonym">Epeira ventricosa</name>
    <dbReference type="NCBI Taxonomy" id="182803"/>
    <lineage>
        <taxon>Eukaryota</taxon>
        <taxon>Metazoa</taxon>
        <taxon>Ecdysozoa</taxon>
        <taxon>Arthropoda</taxon>
        <taxon>Chelicerata</taxon>
        <taxon>Arachnida</taxon>
        <taxon>Araneae</taxon>
        <taxon>Araneomorphae</taxon>
        <taxon>Entelegynae</taxon>
        <taxon>Araneoidea</taxon>
        <taxon>Araneidae</taxon>
        <taxon>Araneus</taxon>
    </lineage>
</organism>
<keyword evidence="4" id="KW-1185">Reference proteome</keyword>
<feature type="region of interest" description="Disordered" evidence="1">
    <location>
        <begin position="54"/>
        <end position="87"/>
    </location>
</feature>
<dbReference type="Proteomes" id="UP000499080">
    <property type="component" value="Unassembled WGS sequence"/>
</dbReference>
<dbReference type="AlphaFoldDB" id="A0A4Y2T8V2"/>
<keyword evidence="2" id="KW-0812">Transmembrane</keyword>
<evidence type="ECO:0000313" key="4">
    <source>
        <dbReference type="Proteomes" id="UP000499080"/>
    </source>
</evidence>
<comment type="caution">
    <text evidence="3">The sequence shown here is derived from an EMBL/GenBank/DDBJ whole genome shotgun (WGS) entry which is preliminary data.</text>
</comment>
<feature type="transmembrane region" description="Helical" evidence="2">
    <location>
        <begin position="6"/>
        <end position="26"/>
    </location>
</feature>
<sequence length="87" mass="9754">MVGVVGQAILGGISMRMVTVTNIPFLRRKRQQYQRRGSDGDSIRHPICHHFPAIPQTLGRARQTPDSQTKARPTPLLLVTDQKELPL</sequence>
<name>A0A4Y2T8V2_ARAVE</name>
<gene>
    <name evidence="3" type="ORF">AVEN_129323_1</name>
</gene>
<protein>
    <submittedName>
        <fullName evidence="3">Uncharacterized protein</fullName>
    </submittedName>
</protein>
<proteinExistence type="predicted"/>
<keyword evidence="2" id="KW-1133">Transmembrane helix</keyword>
<evidence type="ECO:0000256" key="2">
    <source>
        <dbReference type="SAM" id="Phobius"/>
    </source>
</evidence>
<reference evidence="3 4" key="1">
    <citation type="journal article" date="2019" name="Sci. Rep.">
        <title>Orb-weaving spider Araneus ventricosus genome elucidates the spidroin gene catalogue.</title>
        <authorList>
            <person name="Kono N."/>
            <person name="Nakamura H."/>
            <person name="Ohtoshi R."/>
            <person name="Moran D.A.P."/>
            <person name="Shinohara A."/>
            <person name="Yoshida Y."/>
            <person name="Fujiwara M."/>
            <person name="Mori M."/>
            <person name="Tomita M."/>
            <person name="Arakawa K."/>
        </authorList>
    </citation>
    <scope>NUCLEOTIDE SEQUENCE [LARGE SCALE GENOMIC DNA]</scope>
</reference>
<evidence type="ECO:0000313" key="3">
    <source>
        <dbReference type="EMBL" id="GBN95515.1"/>
    </source>
</evidence>
<keyword evidence="2" id="KW-0472">Membrane</keyword>
<dbReference type="EMBL" id="BGPR01026073">
    <property type="protein sequence ID" value="GBN95515.1"/>
    <property type="molecule type" value="Genomic_DNA"/>
</dbReference>